<evidence type="ECO:0000256" key="4">
    <source>
        <dbReference type="ARBA" id="ARBA00022679"/>
    </source>
</evidence>
<dbReference type="InParanoid" id="A0A1S3C916"/>
<organism evidence="8 9">
    <name type="scientific">Cucumis melo</name>
    <name type="common">Muskmelon</name>
    <dbReference type="NCBI Taxonomy" id="3656"/>
    <lineage>
        <taxon>Eukaryota</taxon>
        <taxon>Viridiplantae</taxon>
        <taxon>Streptophyta</taxon>
        <taxon>Embryophyta</taxon>
        <taxon>Tracheophyta</taxon>
        <taxon>Spermatophyta</taxon>
        <taxon>Magnoliopsida</taxon>
        <taxon>eudicotyledons</taxon>
        <taxon>Gunneridae</taxon>
        <taxon>Pentapetalae</taxon>
        <taxon>rosids</taxon>
        <taxon>fabids</taxon>
        <taxon>Cucurbitales</taxon>
        <taxon>Cucurbitaceae</taxon>
        <taxon>Benincaseae</taxon>
        <taxon>Cucumis</taxon>
    </lineage>
</organism>
<keyword evidence="8" id="KW-1185">Reference proteome</keyword>
<dbReference type="EC" id="2.4.1.-" evidence="6"/>
<feature type="domain" description="Tudor" evidence="7">
    <location>
        <begin position="254"/>
        <end position="325"/>
    </location>
</feature>
<dbReference type="InterPro" id="IPR002213">
    <property type="entry name" value="UDP_glucos_trans"/>
</dbReference>
<dbReference type="SUPFAM" id="SSF53756">
    <property type="entry name" value="UDP-Glycosyltransferase/glycogen phosphorylase"/>
    <property type="match status" value="1"/>
</dbReference>
<gene>
    <name evidence="9" type="primary">LOC103498029</name>
</gene>
<dbReference type="AlphaFoldDB" id="A0A1S3C916"/>
<evidence type="ECO:0000259" key="7">
    <source>
        <dbReference type="PROSITE" id="PS50304"/>
    </source>
</evidence>
<evidence type="ECO:0000256" key="2">
    <source>
        <dbReference type="ARBA" id="ARBA00009995"/>
    </source>
</evidence>
<dbReference type="Pfam" id="PF00201">
    <property type="entry name" value="UDPGT"/>
    <property type="match status" value="1"/>
</dbReference>
<dbReference type="InterPro" id="IPR035595">
    <property type="entry name" value="UDP_glycos_trans_CS"/>
</dbReference>
<dbReference type="KEGG" id="cmo:103498029"/>
<protein>
    <recommendedName>
        <fullName evidence="6">Glycosyltransferase</fullName>
        <ecNumber evidence="6">2.4.1.-</ecNumber>
    </recommendedName>
</protein>
<dbReference type="GeneID" id="103498029"/>
<dbReference type="CDD" id="cd03784">
    <property type="entry name" value="GT1_Gtf-like"/>
    <property type="match status" value="1"/>
</dbReference>
<evidence type="ECO:0000256" key="1">
    <source>
        <dbReference type="ARBA" id="ARBA00004721"/>
    </source>
</evidence>
<sequence>MNFHYIPRNPKNLVMDSHSQSPHHIVIFPFMAKGHTIPLLHLLSHLRRRFPLVSLTLFTTAACRPFISQFLSDSATDSVSIIDLYFPQNALDGLPTCVDRPDTLPTELWAATELMQPEFEKRLQSLPVPVTFLISDMFFWWTIESASKFGIPRIIFNGMSNYTCTITPAVVKSRVFAGVQSEDELVTVPDFPWVKITRRELNPVFWPEADPSSHQFQFIMKLLIPPIKSYGLIVNSFDELEPMFSGYMRNSERIWNIGPLCLHKYSFDPTTQKLQMQQSTDRPKWFEWLEEKHKQGEGVLYIAFGSMGEISSEQMKEIEIGLEESGVNFLWAKREEIKEMEDKGFEERVKDRGIIVREWVNQWEILKHGAVKGFFSHCGWNSVMESLSCGVPMLTYPLMAEQGLNARMVVDELRAGMSTVEETTSSMKGLVKGKDLKRCVRELMEGEKGKEVREKAMEISEMAKKAMTENGSSWRNLELLMQEMCNNKSSLLMHTELLPLNGRGVNYA</sequence>
<dbReference type="PROSITE" id="PS00375">
    <property type="entry name" value="UDPGT"/>
    <property type="match status" value="1"/>
</dbReference>
<evidence type="ECO:0000313" key="8">
    <source>
        <dbReference type="Proteomes" id="UP001652600"/>
    </source>
</evidence>
<proteinExistence type="inferred from homology"/>
<keyword evidence="4 5" id="KW-0808">Transferase</keyword>
<comment type="pathway">
    <text evidence="1">Secondary metabolite biosynthesis; terpenoid biosynthesis.</text>
</comment>
<dbReference type="InterPro" id="IPR002999">
    <property type="entry name" value="Tudor"/>
</dbReference>
<keyword evidence="3 5" id="KW-0328">Glycosyltransferase</keyword>
<dbReference type="PANTHER" id="PTHR48047:SF51">
    <property type="entry name" value="GLYCOSYLTRANSFERASE"/>
    <property type="match status" value="1"/>
</dbReference>
<dbReference type="eggNOG" id="KOG1192">
    <property type="taxonomic scope" value="Eukaryota"/>
</dbReference>
<reference evidence="9" key="1">
    <citation type="submission" date="2025-08" db="UniProtKB">
        <authorList>
            <consortium name="RefSeq"/>
        </authorList>
    </citation>
    <scope>IDENTIFICATION</scope>
    <source>
        <tissue evidence="9">Stem</tissue>
    </source>
</reference>
<dbReference type="PANTHER" id="PTHR48047">
    <property type="entry name" value="GLYCOSYLTRANSFERASE"/>
    <property type="match status" value="1"/>
</dbReference>
<comment type="similarity">
    <text evidence="2 5">Belongs to the UDP-glycosyltransferase family.</text>
</comment>
<evidence type="ECO:0000256" key="5">
    <source>
        <dbReference type="RuleBase" id="RU003718"/>
    </source>
</evidence>
<dbReference type="GO" id="GO:0035251">
    <property type="term" value="F:UDP-glucosyltransferase activity"/>
    <property type="evidence" value="ECO:0007669"/>
    <property type="project" value="TreeGrafter"/>
</dbReference>
<dbReference type="PROSITE" id="PS50304">
    <property type="entry name" value="TUDOR"/>
    <property type="match status" value="1"/>
</dbReference>
<evidence type="ECO:0000313" key="9">
    <source>
        <dbReference type="RefSeq" id="XP_008458701.2"/>
    </source>
</evidence>
<dbReference type="RefSeq" id="XP_008458701.2">
    <property type="nucleotide sequence ID" value="XM_008460479.3"/>
</dbReference>
<dbReference type="FunCoup" id="A0A1S3C916">
    <property type="interactions" value="139"/>
</dbReference>
<accession>A0A1S3C916</accession>
<name>A0A1S3C916_CUCME</name>
<evidence type="ECO:0000256" key="3">
    <source>
        <dbReference type="ARBA" id="ARBA00022676"/>
    </source>
</evidence>
<evidence type="ECO:0000256" key="6">
    <source>
        <dbReference type="RuleBase" id="RU362057"/>
    </source>
</evidence>
<dbReference type="Proteomes" id="UP001652600">
    <property type="component" value="Chromosome 9"/>
</dbReference>
<dbReference type="Gene3D" id="3.40.50.2000">
    <property type="entry name" value="Glycogen Phosphorylase B"/>
    <property type="match status" value="2"/>
</dbReference>